<evidence type="ECO:0000313" key="1">
    <source>
        <dbReference type="EMBL" id="KAJ1677660.1"/>
    </source>
</evidence>
<organism evidence="1 2">
    <name type="scientific">Spiromyces aspiralis</name>
    <dbReference type="NCBI Taxonomy" id="68401"/>
    <lineage>
        <taxon>Eukaryota</taxon>
        <taxon>Fungi</taxon>
        <taxon>Fungi incertae sedis</taxon>
        <taxon>Zoopagomycota</taxon>
        <taxon>Kickxellomycotina</taxon>
        <taxon>Kickxellomycetes</taxon>
        <taxon>Kickxellales</taxon>
        <taxon>Kickxellaceae</taxon>
        <taxon>Spiromyces</taxon>
    </lineage>
</organism>
<dbReference type="EMBL" id="JAMZIH010002110">
    <property type="protein sequence ID" value="KAJ1677660.1"/>
    <property type="molecule type" value="Genomic_DNA"/>
</dbReference>
<feature type="non-terminal residue" evidence="1">
    <location>
        <position position="499"/>
    </location>
</feature>
<protein>
    <submittedName>
        <fullName evidence="1">Phosphate metabolism protein 7</fullName>
    </submittedName>
</protein>
<sequence length="499" mass="57024">MHTNDDALSTPSHARAGDDRRRGPLLLPPFPFNLRALRKDLGPPSQEAIIQEIGPLIRRIEALTGDFKRLKQQLELTKDSEWVEYWSNRKEELSSEIKSIELEIKELEDSRSKLEAQPRPAMSSPRAGQRRKARDRALKLQLEFSNERLKQLHAEASQCRAIFRKSAKLIAPTALGAATKGPDDSDVEEDVTCFQGCMAKLRDVWARVNKCGQKQQQQQQQRSENVFKKKRSAFIQFYSQASAHMAAQLLLHSQPFSMDPKMLEVKYEDIIWANLDIWSWSRNLRFCVSLGITLVLSISWMSMTMTVTSLVSLDSISKVLGGSTGDEFKHQKLVSLVQGVLPSLLTSLLMKVLPEILRALLKFEGRVLQSDIELSLMRRYYYFLIINIFFSAVISSSFLDFIKQWDGNAWKRLLSTLIPSAYVYFITYILIQGWTGSAKEILQIKLLIVRYIKPWLSSDTPRSREEALKTSGFEWSVDIPSHTLIFLIGMTYSVFAPIV</sequence>
<gene>
    <name evidence="1" type="primary">PHM7_3</name>
    <name evidence="1" type="ORF">EV182_005699</name>
</gene>
<proteinExistence type="predicted"/>
<name>A0ACC1HM60_9FUNG</name>
<evidence type="ECO:0000313" key="2">
    <source>
        <dbReference type="Proteomes" id="UP001145114"/>
    </source>
</evidence>
<comment type="caution">
    <text evidence="1">The sequence shown here is derived from an EMBL/GenBank/DDBJ whole genome shotgun (WGS) entry which is preliminary data.</text>
</comment>
<reference evidence="1" key="1">
    <citation type="submission" date="2022-06" db="EMBL/GenBank/DDBJ databases">
        <title>Phylogenomic reconstructions and comparative analyses of Kickxellomycotina fungi.</title>
        <authorList>
            <person name="Reynolds N.K."/>
            <person name="Stajich J.E."/>
            <person name="Barry K."/>
            <person name="Grigoriev I.V."/>
            <person name="Crous P."/>
            <person name="Smith M.E."/>
        </authorList>
    </citation>
    <scope>NUCLEOTIDE SEQUENCE</scope>
    <source>
        <strain evidence="1">RSA 2271</strain>
    </source>
</reference>
<dbReference type="Proteomes" id="UP001145114">
    <property type="component" value="Unassembled WGS sequence"/>
</dbReference>
<keyword evidence="2" id="KW-1185">Reference proteome</keyword>
<accession>A0ACC1HM60</accession>